<dbReference type="PIRSF" id="PIRSF002741">
    <property type="entry name" value="MppA"/>
    <property type="match status" value="1"/>
</dbReference>
<evidence type="ECO:0000256" key="3">
    <source>
        <dbReference type="ARBA" id="ARBA00022729"/>
    </source>
</evidence>
<feature type="transmembrane region" description="Helical" evidence="4">
    <location>
        <begin position="61"/>
        <end position="82"/>
    </location>
</feature>
<evidence type="ECO:0000256" key="1">
    <source>
        <dbReference type="ARBA" id="ARBA00005695"/>
    </source>
</evidence>
<dbReference type="GO" id="GO:0043190">
    <property type="term" value="C:ATP-binding cassette (ABC) transporter complex"/>
    <property type="evidence" value="ECO:0007669"/>
    <property type="project" value="InterPro"/>
</dbReference>
<dbReference type="InterPro" id="IPR000914">
    <property type="entry name" value="SBP_5_dom"/>
</dbReference>
<keyword evidence="3" id="KW-0732">Signal</keyword>
<dbReference type="InterPro" id="IPR039424">
    <property type="entry name" value="SBP_5"/>
</dbReference>
<sequence length="601" mass="68756">MKRFSLPNRITGLFTRKEHHTLLGGQGEVEKKIVFSLAKSRFPSYAQLHYLPKYLNPRERLALRCLVGLIMIALVFVGIRFYERNVEILPDYGGELVEALIGQPQYINPVLAQTNDTDTDLTRLIYSGLLRFNEQQEIVPDLAEQFEISEDQKSYTLKLRSGLRWSDGEPLTSDDVLFTVETIQDTAVLSPLSPSLRGVTIERLDDLTVRFTLNEPFAPFLTTLTFGILPTHIWGDVLPSNLRLAEYNTRPVGSGPYMFDSLQKNRAGDIRTYTIVPNPYYFGGKPFIPKITFRIFPDFETAMEAAKSRKVDNVSFVPRNLKSELINERDVNFKALLLPQYTAVFFYQKNELLKDKSIREALARAVNKKEILSQALGGDGTIADGPIPQGFVGFHKDIKKYDFDTAAARKVLDDSGWAFLEGETVRKKGSRELRFTLTTVDQPEYVKTAELLKQYWEQIQVGVEVVIIEPSQFEREILRPKKYEALLYGELIGFDPDPFPFWHSSQSLGEGLNLASYFNKQADKLLEEARKINNADERSAKYVEFQNLLIDDLPAIFLYTPSYTYAIDEKVKGVVATRITVPADRFNGITNWYIKTRREWK</sequence>
<evidence type="ECO:0000313" key="6">
    <source>
        <dbReference type="EMBL" id="OGY83968.1"/>
    </source>
</evidence>
<evidence type="ECO:0000256" key="2">
    <source>
        <dbReference type="ARBA" id="ARBA00022448"/>
    </source>
</evidence>
<comment type="caution">
    <text evidence="6">The sequence shown here is derived from an EMBL/GenBank/DDBJ whole genome shotgun (WGS) entry which is preliminary data.</text>
</comment>
<dbReference type="PANTHER" id="PTHR30290">
    <property type="entry name" value="PERIPLASMIC BINDING COMPONENT OF ABC TRANSPORTER"/>
    <property type="match status" value="1"/>
</dbReference>
<dbReference type="Gene3D" id="3.90.76.10">
    <property type="entry name" value="Dipeptide-binding Protein, Domain 1"/>
    <property type="match status" value="1"/>
</dbReference>
<dbReference type="PANTHER" id="PTHR30290:SF9">
    <property type="entry name" value="OLIGOPEPTIDE-BINDING PROTEIN APPA"/>
    <property type="match status" value="1"/>
</dbReference>
<comment type="similarity">
    <text evidence="1">Belongs to the bacterial solute-binding protein 5 family.</text>
</comment>
<keyword evidence="2" id="KW-0813">Transport</keyword>
<keyword evidence="4" id="KW-0812">Transmembrane</keyword>
<dbReference type="AlphaFoldDB" id="A0A1G2B483"/>
<dbReference type="Gene3D" id="3.40.190.10">
    <property type="entry name" value="Periplasmic binding protein-like II"/>
    <property type="match status" value="1"/>
</dbReference>
<protein>
    <recommendedName>
        <fullName evidence="5">Solute-binding protein family 5 domain-containing protein</fullName>
    </recommendedName>
</protein>
<dbReference type="EMBL" id="MHKE01000012">
    <property type="protein sequence ID" value="OGY83968.1"/>
    <property type="molecule type" value="Genomic_DNA"/>
</dbReference>
<dbReference type="InterPro" id="IPR030678">
    <property type="entry name" value="Peptide/Ni-bd"/>
</dbReference>
<evidence type="ECO:0000313" key="7">
    <source>
        <dbReference type="Proteomes" id="UP000179164"/>
    </source>
</evidence>
<dbReference type="STRING" id="1798543.A2898_01690"/>
<dbReference type="Proteomes" id="UP000179164">
    <property type="component" value="Unassembled WGS sequence"/>
</dbReference>
<dbReference type="SUPFAM" id="SSF53850">
    <property type="entry name" value="Periplasmic binding protein-like II"/>
    <property type="match status" value="1"/>
</dbReference>
<proteinExistence type="inferred from homology"/>
<feature type="domain" description="Solute-binding protein family 5" evidence="5">
    <location>
        <begin position="137"/>
        <end position="504"/>
    </location>
</feature>
<name>A0A1G2B483_9BACT</name>
<evidence type="ECO:0000259" key="5">
    <source>
        <dbReference type="Pfam" id="PF00496"/>
    </source>
</evidence>
<keyword evidence="4" id="KW-1133">Transmembrane helix</keyword>
<evidence type="ECO:0000256" key="4">
    <source>
        <dbReference type="SAM" id="Phobius"/>
    </source>
</evidence>
<gene>
    <name evidence="6" type="ORF">A2898_01690</name>
</gene>
<keyword evidence="4" id="KW-0472">Membrane</keyword>
<dbReference type="Pfam" id="PF00496">
    <property type="entry name" value="SBP_bac_5"/>
    <property type="match status" value="1"/>
</dbReference>
<dbReference type="GO" id="GO:0015833">
    <property type="term" value="P:peptide transport"/>
    <property type="evidence" value="ECO:0007669"/>
    <property type="project" value="TreeGrafter"/>
</dbReference>
<reference evidence="6 7" key="1">
    <citation type="journal article" date="2016" name="Nat. Commun.">
        <title>Thousands of microbial genomes shed light on interconnected biogeochemical processes in an aquifer system.</title>
        <authorList>
            <person name="Anantharaman K."/>
            <person name="Brown C.T."/>
            <person name="Hug L.A."/>
            <person name="Sharon I."/>
            <person name="Castelle C.J."/>
            <person name="Probst A.J."/>
            <person name="Thomas B.C."/>
            <person name="Singh A."/>
            <person name="Wilkins M.J."/>
            <person name="Karaoz U."/>
            <person name="Brodie E.L."/>
            <person name="Williams K.H."/>
            <person name="Hubbard S.S."/>
            <person name="Banfield J.F."/>
        </authorList>
    </citation>
    <scope>NUCLEOTIDE SEQUENCE [LARGE SCALE GENOMIC DNA]</scope>
</reference>
<organism evidence="6 7">
    <name type="scientific">Candidatus Kerfeldbacteria bacterium RIFCSPLOWO2_01_FULL_48_11</name>
    <dbReference type="NCBI Taxonomy" id="1798543"/>
    <lineage>
        <taxon>Bacteria</taxon>
        <taxon>Candidatus Kerfeldiibacteriota</taxon>
    </lineage>
</organism>
<dbReference type="Gene3D" id="3.10.105.10">
    <property type="entry name" value="Dipeptide-binding Protein, Domain 3"/>
    <property type="match status" value="1"/>
</dbReference>
<dbReference type="GO" id="GO:0042597">
    <property type="term" value="C:periplasmic space"/>
    <property type="evidence" value="ECO:0007669"/>
    <property type="project" value="UniProtKB-ARBA"/>
</dbReference>
<accession>A0A1G2B483</accession>
<dbReference type="GO" id="GO:1904680">
    <property type="term" value="F:peptide transmembrane transporter activity"/>
    <property type="evidence" value="ECO:0007669"/>
    <property type="project" value="TreeGrafter"/>
</dbReference>